<dbReference type="SUPFAM" id="SSF51197">
    <property type="entry name" value="Clavaminate synthase-like"/>
    <property type="match status" value="1"/>
</dbReference>
<dbReference type="AlphaFoldDB" id="A0A251RZZ3"/>
<feature type="region of interest" description="Disordered" evidence="6">
    <location>
        <begin position="60"/>
        <end position="98"/>
    </location>
</feature>
<name>A0A251RZZ3_HELAN</name>
<dbReference type="GO" id="GO:0003712">
    <property type="term" value="F:transcription coregulator activity"/>
    <property type="evidence" value="ECO:0000318"/>
    <property type="project" value="GO_Central"/>
</dbReference>
<dbReference type="SMART" id="SM00558">
    <property type="entry name" value="JmjC"/>
    <property type="match status" value="1"/>
</dbReference>
<reference evidence="9" key="3">
    <citation type="submission" date="2020-06" db="EMBL/GenBank/DDBJ databases">
        <title>Helianthus annuus Genome sequencing and assembly Release 2.</title>
        <authorList>
            <person name="Gouzy J."/>
            <person name="Langlade N."/>
            <person name="Munos S."/>
        </authorList>
    </citation>
    <scope>NUCLEOTIDE SEQUENCE</scope>
    <source>
        <tissue evidence="9">Leaves</tissue>
    </source>
</reference>
<feature type="domain" description="WRC" evidence="8">
    <location>
        <begin position="4"/>
        <end position="48"/>
    </location>
</feature>
<dbReference type="PROSITE" id="PS51667">
    <property type="entry name" value="WRC"/>
    <property type="match status" value="1"/>
</dbReference>
<comment type="caution">
    <text evidence="5">Lacks conserved residue(s) required for the propagation of feature annotation.</text>
</comment>
<evidence type="ECO:0000256" key="1">
    <source>
        <dbReference type="ARBA" id="ARBA00004123"/>
    </source>
</evidence>
<evidence type="ECO:0000259" key="7">
    <source>
        <dbReference type="PROSITE" id="PS51184"/>
    </source>
</evidence>
<evidence type="ECO:0000256" key="6">
    <source>
        <dbReference type="SAM" id="MobiDB-lite"/>
    </source>
</evidence>
<evidence type="ECO:0000256" key="3">
    <source>
        <dbReference type="ARBA" id="ARBA00022723"/>
    </source>
</evidence>
<protein>
    <submittedName>
        <fullName evidence="10">Putative jmjC domain, WRC domain protein</fullName>
    </submittedName>
    <submittedName>
        <fullName evidence="9">Transcription factor interactor and regulator C3H-WRC/GRF family</fullName>
    </submittedName>
</protein>
<dbReference type="GO" id="GO:0046872">
    <property type="term" value="F:metal ion binding"/>
    <property type="evidence" value="ECO:0007669"/>
    <property type="project" value="UniProtKB-KW"/>
</dbReference>
<dbReference type="InParanoid" id="A0A251RZZ3"/>
<dbReference type="FunCoup" id="A0A251RZZ3">
    <property type="interactions" value="632"/>
</dbReference>
<dbReference type="Gene3D" id="2.60.120.650">
    <property type="entry name" value="Cupin"/>
    <property type="match status" value="1"/>
</dbReference>
<dbReference type="InterPro" id="IPR045109">
    <property type="entry name" value="LSDs-like"/>
</dbReference>
<keyword evidence="11" id="KW-1185">Reference proteome</keyword>
<evidence type="ECO:0000313" key="11">
    <source>
        <dbReference type="Proteomes" id="UP000215914"/>
    </source>
</evidence>
<evidence type="ECO:0000256" key="2">
    <source>
        <dbReference type="ARBA" id="ARBA00006801"/>
    </source>
</evidence>
<proteinExistence type="inferred from homology"/>
<dbReference type="InterPro" id="IPR003347">
    <property type="entry name" value="JmjC_dom"/>
</dbReference>
<dbReference type="Pfam" id="PF02373">
    <property type="entry name" value="JmjC"/>
    <property type="match status" value="1"/>
</dbReference>
<comment type="subcellular location">
    <subcellularLocation>
        <location evidence="1">Nucleus</location>
    </subcellularLocation>
</comment>
<evidence type="ECO:0000313" key="10">
    <source>
        <dbReference type="EMBL" id="OTF92010.1"/>
    </source>
</evidence>
<dbReference type="Pfam" id="PF08879">
    <property type="entry name" value="WRC"/>
    <property type="match status" value="1"/>
</dbReference>
<evidence type="ECO:0000259" key="8">
    <source>
        <dbReference type="PROSITE" id="PS51667"/>
    </source>
</evidence>
<dbReference type="OrthoDB" id="1667110at2759"/>
<dbReference type="GO" id="GO:0031490">
    <property type="term" value="F:chromatin DNA binding"/>
    <property type="evidence" value="ECO:0000318"/>
    <property type="project" value="GO_Central"/>
</dbReference>
<dbReference type="Proteomes" id="UP000215914">
    <property type="component" value="Chromosome 16"/>
</dbReference>
<keyword evidence="3" id="KW-0479">Metal-binding</keyword>
<organism evidence="10 11">
    <name type="scientific">Helianthus annuus</name>
    <name type="common">Common sunflower</name>
    <dbReference type="NCBI Taxonomy" id="4232"/>
    <lineage>
        <taxon>Eukaryota</taxon>
        <taxon>Viridiplantae</taxon>
        <taxon>Streptophyta</taxon>
        <taxon>Embryophyta</taxon>
        <taxon>Tracheophyta</taxon>
        <taxon>Spermatophyta</taxon>
        <taxon>Magnoliopsida</taxon>
        <taxon>eudicotyledons</taxon>
        <taxon>Gunneridae</taxon>
        <taxon>Pentapetalae</taxon>
        <taxon>asterids</taxon>
        <taxon>campanulids</taxon>
        <taxon>Asterales</taxon>
        <taxon>Asteraceae</taxon>
        <taxon>Asteroideae</taxon>
        <taxon>Heliantheae alliance</taxon>
        <taxon>Heliantheae</taxon>
        <taxon>Helianthus</taxon>
    </lineage>
</organism>
<dbReference type="InterPro" id="IPR014977">
    <property type="entry name" value="WRC_dom"/>
</dbReference>
<keyword evidence="4" id="KW-0539">Nucleus</keyword>
<evidence type="ECO:0000256" key="4">
    <source>
        <dbReference type="ARBA" id="ARBA00023242"/>
    </source>
</evidence>
<reference evidence="9 11" key="1">
    <citation type="journal article" date="2017" name="Nature">
        <title>The sunflower genome provides insights into oil metabolism, flowering and Asterid evolution.</title>
        <authorList>
            <person name="Badouin H."/>
            <person name="Gouzy J."/>
            <person name="Grassa C.J."/>
            <person name="Murat F."/>
            <person name="Staton S.E."/>
            <person name="Cottret L."/>
            <person name="Lelandais-Briere C."/>
            <person name="Owens G.L."/>
            <person name="Carrere S."/>
            <person name="Mayjonade B."/>
            <person name="Legrand L."/>
            <person name="Gill N."/>
            <person name="Kane N.C."/>
            <person name="Bowers J.E."/>
            <person name="Hubner S."/>
            <person name="Bellec A."/>
            <person name="Berard A."/>
            <person name="Berges H."/>
            <person name="Blanchet N."/>
            <person name="Boniface M.C."/>
            <person name="Brunel D."/>
            <person name="Catrice O."/>
            <person name="Chaidir N."/>
            <person name="Claudel C."/>
            <person name="Donnadieu C."/>
            <person name="Faraut T."/>
            <person name="Fievet G."/>
            <person name="Helmstetter N."/>
            <person name="King M."/>
            <person name="Knapp S.J."/>
            <person name="Lai Z."/>
            <person name="Le Paslier M.C."/>
            <person name="Lippi Y."/>
            <person name="Lorenzon L."/>
            <person name="Mandel J.R."/>
            <person name="Marage G."/>
            <person name="Marchand G."/>
            <person name="Marquand E."/>
            <person name="Bret-Mestries E."/>
            <person name="Morien E."/>
            <person name="Nambeesan S."/>
            <person name="Nguyen T."/>
            <person name="Pegot-Espagnet P."/>
            <person name="Pouilly N."/>
            <person name="Raftis F."/>
            <person name="Sallet E."/>
            <person name="Schiex T."/>
            <person name="Thomas J."/>
            <person name="Vandecasteele C."/>
            <person name="Vares D."/>
            <person name="Vear F."/>
            <person name="Vautrin S."/>
            <person name="Crespi M."/>
            <person name="Mangin B."/>
            <person name="Burke J.M."/>
            <person name="Salse J."/>
            <person name="Munos S."/>
            <person name="Vincourt P."/>
            <person name="Rieseberg L.H."/>
            <person name="Langlade N.B."/>
        </authorList>
    </citation>
    <scope>NUCLEOTIDE SEQUENCE [LARGE SCALE GENOMIC DNA]</scope>
    <source>
        <strain evidence="11">cv. SF193</strain>
        <tissue evidence="9">Leaves</tissue>
    </source>
</reference>
<accession>A0A251RZZ3</accession>
<dbReference type="GO" id="GO:0000118">
    <property type="term" value="C:histone deacetylase complex"/>
    <property type="evidence" value="ECO:0000318"/>
    <property type="project" value="GO_Central"/>
</dbReference>
<dbReference type="EMBL" id="MNCJ02000331">
    <property type="protein sequence ID" value="KAF5760618.1"/>
    <property type="molecule type" value="Genomic_DNA"/>
</dbReference>
<comment type="similarity">
    <text evidence="2">Belongs to the JARID1 histone demethylase family.</text>
</comment>
<dbReference type="PANTHER" id="PTHR12549:SF42">
    <property type="entry name" value="LYSINE-SPECIFIC DEMETHYLASE JMJ28"/>
    <property type="match status" value="1"/>
</dbReference>
<dbReference type="GO" id="GO:0000785">
    <property type="term" value="C:chromatin"/>
    <property type="evidence" value="ECO:0000318"/>
    <property type="project" value="GO_Central"/>
</dbReference>
<dbReference type="Gramene" id="mRNA:HanXRQr2_Chr16g0755591">
    <property type="protein sequence ID" value="mRNA:HanXRQr2_Chr16g0755591"/>
    <property type="gene ID" value="HanXRQr2_Chr16g0755591"/>
</dbReference>
<dbReference type="STRING" id="4232.A0A251RZZ3"/>
<dbReference type="PANTHER" id="PTHR12549">
    <property type="entry name" value="JMJC DOMAIN-CONTAINING HISTONE DEMETHYLATION PROTEIN"/>
    <property type="match status" value="1"/>
</dbReference>
<dbReference type="EMBL" id="CM007905">
    <property type="protein sequence ID" value="OTF92010.1"/>
    <property type="molecule type" value="Genomic_DNA"/>
</dbReference>
<sequence>MAEIANEQICKRSDGRGWRCKRPVVEGRGYCSVHIEQAQFRQKRQPVPEHLKLERTKRTPIIPKPEGESDDGVTEAPVRRRNKRKMTETSDDVSVPVSVSDVPRKRAKRVNMENREPVVVDLKLGRLEIAPASSSSELQRKVESPAIKVGAPASMGFKRAIRSKNCEPLPVPVVKSFPAIKENINSAGKKKKKNTKVKMVKTKNIKAKIVKKCHWCGFSSFCVLVKCSTCKKNFFCQECIDTRLYCKKTVKRECPVCQGECPCRACIKAKPKQVKMKEPVIYDVDEGVIICDRETEMAVPVREKMSEFDISLHLHMIQKLLPVMSKINLEKIIELDTEARHTGICHKGIKVQISAYTKRECSLCKACIPDVHRSCEYCSFVLCLACCHEMHEGFLHSKIEKLKETKIIRSKRSRNKPWRCLSDGRISCPPKHIGGCHRGVLRLTSFYRLYLTKELEESAKRLLCSNDLKKLNGLSDPSPCSLCDENGKAGVYISATQDFNGNGKHFVKHWAKGQAVVVRDVFQSQPDLDWDFGIILRTYLEKSAETRTKTDAISTKNNARDWYKVDFHREQIYSGGITYENVWRESMIFKLRFSFDFLRDHFPDQHSAVIESLPIQEYTNPFTGFMNLGADSLFQTENPNLGSYVNISYGGSDNPMDAAHLSNLCIRACDEVNILVYATARPIRERILNEVKLLMYKSNSQDHLTSSKKVSNRNKLEAMVARTSSVDDERHSDVNVVSTSSRLEDTINREEELVFDDLDSESESDDEDLSQVGYSCGAHWDIFRREDVPKLLEYLRKYSDKLSLSYGSSGNAVHPLFDEVFYLDDNHKRQLKEEFNVDALSVEQHIGEAVIIPAGCPYQMRKIKSCVNLVYQFMSPESALESIKVSDEIRLLPVNHKAKGNVVQVKKMAISRMQAAIEAMREVYASQPE</sequence>
<dbReference type="PROSITE" id="PS51184">
    <property type="entry name" value="JMJC"/>
    <property type="match status" value="1"/>
</dbReference>
<reference evidence="10" key="2">
    <citation type="submission" date="2017-02" db="EMBL/GenBank/DDBJ databases">
        <title>Sunflower complete genome.</title>
        <authorList>
            <person name="Langlade N."/>
            <person name="Munos S."/>
        </authorList>
    </citation>
    <scope>NUCLEOTIDE SEQUENCE [LARGE SCALE GENOMIC DNA]</scope>
    <source>
        <tissue evidence="10">Leaves</tissue>
    </source>
</reference>
<evidence type="ECO:0000256" key="5">
    <source>
        <dbReference type="PROSITE-ProRule" id="PRU01002"/>
    </source>
</evidence>
<dbReference type="GO" id="GO:0032454">
    <property type="term" value="F:histone H3K9 demethylase activity"/>
    <property type="evidence" value="ECO:0000318"/>
    <property type="project" value="GO_Central"/>
</dbReference>
<evidence type="ECO:0000313" key="9">
    <source>
        <dbReference type="EMBL" id="KAF5760618.1"/>
    </source>
</evidence>
<feature type="domain" description="JmjC" evidence="7">
    <location>
        <begin position="580"/>
        <end position="890"/>
    </location>
</feature>
<gene>
    <name evidence="10" type="ORF">HannXRQ_Chr16g0517201</name>
    <name evidence="9" type="ORF">HanXRQr2_Chr16g0755591</name>
</gene>
<dbReference type="GO" id="GO:0006357">
    <property type="term" value="P:regulation of transcription by RNA polymerase II"/>
    <property type="evidence" value="ECO:0000318"/>
    <property type="project" value="GO_Central"/>
</dbReference>